<gene>
    <name evidence="1" type="ORF">UW90_C0001G0074</name>
</gene>
<dbReference type="AlphaFoldDB" id="A0A0G1L3E9"/>
<reference evidence="1 2" key="1">
    <citation type="journal article" date="2015" name="Nature">
        <title>rRNA introns, odd ribosomes, and small enigmatic genomes across a large radiation of phyla.</title>
        <authorList>
            <person name="Brown C.T."/>
            <person name="Hug L.A."/>
            <person name="Thomas B.C."/>
            <person name="Sharon I."/>
            <person name="Castelle C.J."/>
            <person name="Singh A."/>
            <person name="Wilkins M.J."/>
            <person name="Williams K.H."/>
            <person name="Banfield J.F."/>
        </authorList>
    </citation>
    <scope>NUCLEOTIDE SEQUENCE [LARGE SCALE GENOMIC DNA]</scope>
</reference>
<dbReference type="EMBL" id="LCKD01000001">
    <property type="protein sequence ID" value="KKT90486.1"/>
    <property type="molecule type" value="Genomic_DNA"/>
</dbReference>
<sequence length="98" mass="11233">MGQIFVETTMPAHVSPISKRSKSREELKVKRTIYLDEFLDWEVGALVGPYGGNRSEVVRFILSRWINSHSVEISGTTENYKKFQQQCSLAVKKLKISE</sequence>
<accession>A0A0G1L3E9</accession>
<evidence type="ECO:0000313" key="2">
    <source>
        <dbReference type="Proteomes" id="UP000034368"/>
    </source>
</evidence>
<comment type="caution">
    <text evidence="1">The sequence shown here is derived from an EMBL/GenBank/DDBJ whole genome shotgun (WGS) entry which is preliminary data.</text>
</comment>
<protein>
    <submittedName>
        <fullName evidence="1">Uncharacterized protein</fullName>
    </submittedName>
</protein>
<evidence type="ECO:0000313" key="1">
    <source>
        <dbReference type="EMBL" id="KKT90486.1"/>
    </source>
</evidence>
<name>A0A0G1L3E9_9BACT</name>
<proteinExistence type="predicted"/>
<organism evidence="1 2">
    <name type="scientific">Candidatus Yanofskybacteria bacterium GW2011_GWB1_45_11</name>
    <dbReference type="NCBI Taxonomy" id="1619026"/>
    <lineage>
        <taxon>Bacteria</taxon>
        <taxon>Candidatus Yanofskyibacteriota</taxon>
    </lineage>
</organism>
<dbReference type="Proteomes" id="UP000034368">
    <property type="component" value="Unassembled WGS sequence"/>
</dbReference>